<comment type="caution">
    <text evidence="1">The sequence shown here is derived from an EMBL/GenBank/DDBJ whole genome shotgun (WGS) entry which is preliminary data.</text>
</comment>
<reference evidence="1 2" key="1">
    <citation type="submission" date="2019-07" db="EMBL/GenBank/DDBJ databases">
        <title>Genomics analysis of Aphanomyces spp. identifies a new class of oomycete effector associated with host adaptation.</title>
        <authorList>
            <person name="Gaulin E."/>
        </authorList>
    </citation>
    <scope>NUCLEOTIDE SEQUENCE [LARGE SCALE GENOMIC DNA]</scope>
    <source>
        <strain evidence="1 2">ATCC 201684</strain>
    </source>
</reference>
<keyword evidence="2" id="KW-1185">Reference proteome</keyword>
<gene>
    <name evidence="1" type="ORF">Ae201684_014429</name>
</gene>
<evidence type="ECO:0000313" key="1">
    <source>
        <dbReference type="EMBL" id="KAF0727604.1"/>
    </source>
</evidence>
<dbReference type="EMBL" id="VJMJ01000193">
    <property type="protein sequence ID" value="KAF0727604.1"/>
    <property type="molecule type" value="Genomic_DNA"/>
</dbReference>
<accession>A0A6G0WK55</accession>
<dbReference type="Proteomes" id="UP000481153">
    <property type="component" value="Unassembled WGS sequence"/>
</dbReference>
<proteinExistence type="predicted"/>
<organism evidence="1 2">
    <name type="scientific">Aphanomyces euteiches</name>
    <dbReference type="NCBI Taxonomy" id="100861"/>
    <lineage>
        <taxon>Eukaryota</taxon>
        <taxon>Sar</taxon>
        <taxon>Stramenopiles</taxon>
        <taxon>Oomycota</taxon>
        <taxon>Saprolegniomycetes</taxon>
        <taxon>Saprolegniales</taxon>
        <taxon>Verrucalvaceae</taxon>
        <taxon>Aphanomyces</taxon>
    </lineage>
</organism>
<name>A0A6G0WK55_9STRA</name>
<dbReference type="AlphaFoldDB" id="A0A6G0WK55"/>
<evidence type="ECO:0000313" key="2">
    <source>
        <dbReference type="Proteomes" id="UP000481153"/>
    </source>
</evidence>
<sequence length="164" mass="18798">MPNSRHRLHRYSCQVERGGNRFVLGYCKEDVIRTIDEIILILCRICSKDSTTCVTDGYVNKPVSNSWTFRLQLVIHNVNILSNANNIPGPFMVIALPFIEKIAILVMNARADIHQFKPSTDVRRSLKCSSRPHIEEHLCGMISDVWWCLISTPFIPERKSFVLA</sequence>
<protein>
    <submittedName>
        <fullName evidence="1">Uncharacterized protein</fullName>
    </submittedName>
</protein>